<keyword evidence="1 4" id="KW-0808">Transferase</keyword>
<dbReference type="InterPro" id="IPR016181">
    <property type="entry name" value="Acyl_CoA_acyltransferase"/>
</dbReference>
<feature type="domain" description="N-acetyltransferase" evidence="3">
    <location>
        <begin position="3"/>
        <end position="154"/>
    </location>
</feature>
<dbReference type="Pfam" id="PF00583">
    <property type="entry name" value="Acetyltransf_1"/>
    <property type="match status" value="1"/>
</dbReference>
<dbReference type="SUPFAM" id="SSF55729">
    <property type="entry name" value="Acyl-CoA N-acyltransferases (Nat)"/>
    <property type="match status" value="1"/>
</dbReference>
<organism evidence="4 5">
    <name type="scientific">Okibacterium fritillariae</name>
    <dbReference type="NCBI Taxonomy" id="123320"/>
    <lineage>
        <taxon>Bacteria</taxon>
        <taxon>Bacillati</taxon>
        <taxon>Actinomycetota</taxon>
        <taxon>Actinomycetes</taxon>
        <taxon>Micrococcales</taxon>
        <taxon>Microbacteriaceae</taxon>
        <taxon>Okibacterium</taxon>
    </lineage>
</organism>
<evidence type="ECO:0000313" key="5">
    <source>
        <dbReference type="Proteomes" id="UP000190857"/>
    </source>
</evidence>
<keyword evidence="5" id="KW-1185">Reference proteome</keyword>
<reference evidence="4 5" key="1">
    <citation type="submission" date="2017-02" db="EMBL/GenBank/DDBJ databases">
        <authorList>
            <person name="Peterson S.W."/>
        </authorList>
    </citation>
    <scope>NUCLEOTIDE SEQUENCE [LARGE SCALE GENOMIC DNA]</scope>
    <source>
        <strain evidence="4 5">VKM Ac-2059</strain>
    </source>
</reference>
<dbReference type="CDD" id="cd04301">
    <property type="entry name" value="NAT_SF"/>
    <property type="match status" value="1"/>
</dbReference>
<accession>A0A1T5IIQ6</accession>
<dbReference type="RefSeq" id="WP_079726721.1">
    <property type="nucleotide sequence ID" value="NZ_FUZP01000001.1"/>
</dbReference>
<evidence type="ECO:0000259" key="3">
    <source>
        <dbReference type="PROSITE" id="PS51186"/>
    </source>
</evidence>
<dbReference type="InterPro" id="IPR050680">
    <property type="entry name" value="YpeA/RimI_acetyltransf"/>
</dbReference>
<dbReference type="PANTHER" id="PTHR43420">
    <property type="entry name" value="ACETYLTRANSFERASE"/>
    <property type="match status" value="1"/>
</dbReference>
<sequence>MTIELVTFPEQELPAWLELQRAEYRAHRIAAGDDEAAATRRADDSQATYFAGGRPAAGHEVLVVNHDGERVGVLWVGPHPDGLDGVAWVWDIEIDAAQRGKGFGRATMRAAEEWARDAGYASLALNVFGFNTVARSLYESMGFETTSLQMRKAL</sequence>
<dbReference type="OrthoDB" id="3381976at2"/>
<name>A0A1T5IIQ6_9MICO</name>
<dbReference type="Gene3D" id="3.40.630.30">
    <property type="match status" value="1"/>
</dbReference>
<dbReference type="PROSITE" id="PS51186">
    <property type="entry name" value="GNAT"/>
    <property type="match status" value="1"/>
</dbReference>
<protein>
    <submittedName>
        <fullName evidence="4">Acetyltransferase (GNAT) family protein</fullName>
    </submittedName>
</protein>
<evidence type="ECO:0000256" key="1">
    <source>
        <dbReference type="ARBA" id="ARBA00022679"/>
    </source>
</evidence>
<dbReference type="STRING" id="123320.SAMN06309945_0506"/>
<gene>
    <name evidence="4" type="ORF">SAMN06309945_0506</name>
</gene>
<dbReference type="GO" id="GO:0016747">
    <property type="term" value="F:acyltransferase activity, transferring groups other than amino-acyl groups"/>
    <property type="evidence" value="ECO:0007669"/>
    <property type="project" value="InterPro"/>
</dbReference>
<evidence type="ECO:0000313" key="4">
    <source>
        <dbReference type="EMBL" id="SKC39061.1"/>
    </source>
</evidence>
<dbReference type="Proteomes" id="UP000190857">
    <property type="component" value="Unassembled WGS sequence"/>
</dbReference>
<proteinExistence type="predicted"/>
<dbReference type="InterPro" id="IPR000182">
    <property type="entry name" value="GNAT_dom"/>
</dbReference>
<dbReference type="EMBL" id="FUZP01000001">
    <property type="protein sequence ID" value="SKC39061.1"/>
    <property type="molecule type" value="Genomic_DNA"/>
</dbReference>
<evidence type="ECO:0000256" key="2">
    <source>
        <dbReference type="ARBA" id="ARBA00023315"/>
    </source>
</evidence>
<dbReference type="AlphaFoldDB" id="A0A1T5IIQ6"/>
<keyword evidence="2" id="KW-0012">Acyltransferase</keyword>